<accession>A0A7S8FID0</accession>
<keyword evidence="1" id="KW-0255">Endonuclease</keyword>
<dbReference type="RefSeq" id="YP_010043405.1">
    <property type="nucleotide sequence ID" value="NC_054243.1"/>
</dbReference>
<protein>
    <submittedName>
        <fullName evidence="1">GIY-YIG endonuclease</fullName>
    </submittedName>
</protein>
<proteinExistence type="predicted"/>
<geneLocation type="mitochondrion" evidence="1"/>
<dbReference type="GeneID" id="63651122"/>
<keyword evidence="1" id="KW-0378">Hydrolase</keyword>
<dbReference type="GO" id="GO:0004519">
    <property type="term" value="F:endonuclease activity"/>
    <property type="evidence" value="ECO:0007669"/>
    <property type="project" value="UniProtKB-KW"/>
</dbReference>
<keyword evidence="1" id="KW-0496">Mitochondrion</keyword>
<name>A0A7S8FID0_9HYPO</name>
<keyword evidence="1" id="KW-0540">Nuclease</keyword>
<sequence>MKFTLNITNFDIKQCLVAINVNKHRYYSTNNNHNQNNNIETTIPIVSYLNPYKNRHEISQDNNNKPGVYLIPQGYPCGGETIAKLKNYKPSPEALAKLRLAK</sequence>
<gene>
    <name evidence="1" type="primary">orf102</name>
</gene>
<reference evidence="1" key="1">
    <citation type="journal article" date="2020" name="Mitochondrial DNA Part B Resour">
        <title>The complete mitochondrial genome of Cladobotryum mycophilum (Hypocreales: Sordariomycetes).</title>
        <authorList>
            <person name="Chen C."/>
            <person name="Wang J."/>
            <person name="Fu R."/>
            <person name="Chen X."/>
            <person name="Chen X."/>
            <person name="Lu D."/>
        </authorList>
    </citation>
    <scope>NUCLEOTIDE SEQUENCE</scope>
</reference>
<evidence type="ECO:0000313" key="1">
    <source>
        <dbReference type="EMBL" id="QPD06700.1"/>
    </source>
</evidence>
<dbReference type="EMBL" id="MT108299">
    <property type="protein sequence ID" value="QPD06700.1"/>
    <property type="molecule type" value="Genomic_DNA"/>
</dbReference>
<feature type="non-terminal residue" evidence="1">
    <location>
        <position position="1"/>
    </location>
</feature>
<dbReference type="AlphaFoldDB" id="A0A7S8FID0"/>
<organism evidence="1">
    <name type="scientific">Cladobotryum mycophilum</name>
    <dbReference type="NCBI Taxonomy" id="491253"/>
    <lineage>
        <taxon>Eukaryota</taxon>
        <taxon>Fungi</taxon>
        <taxon>Dikarya</taxon>
        <taxon>Ascomycota</taxon>
        <taxon>Pezizomycotina</taxon>
        <taxon>Sordariomycetes</taxon>
        <taxon>Hypocreomycetidae</taxon>
        <taxon>Hypocreales</taxon>
        <taxon>Hypocreaceae</taxon>
        <taxon>Cladobotryum</taxon>
    </lineage>
</organism>